<evidence type="ECO:0000256" key="12">
    <source>
        <dbReference type="ARBA" id="ARBA00023136"/>
    </source>
</evidence>
<dbReference type="GO" id="GO:0042732">
    <property type="term" value="P:D-xylose metabolic process"/>
    <property type="evidence" value="ECO:0007669"/>
    <property type="project" value="InterPro"/>
</dbReference>
<comment type="pathway">
    <text evidence="3">Nucleotide-sugar biosynthesis; UDP-alpha-D-xylose biosynthesis; UDP-alpha-D-xylose from UDP-alpha-D-glucuronate: step 1/1.</text>
</comment>
<evidence type="ECO:0000256" key="3">
    <source>
        <dbReference type="ARBA" id="ARBA00005100"/>
    </source>
</evidence>
<organism evidence="16 17">
    <name type="scientific">Methylorubrum extorquens</name>
    <name type="common">Methylobacterium dichloromethanicum</name>
    <name type="synonym">Methylobacterium extorquens</name>
    <dbReference type="NCBI Taxonomy" id="408"/>
    <lineage>
        <taxon>Bacteria</taxon>
        <taxon>Pseudomonadati</taxon>
        <taxon>Pseudomonadota</taxon>
        <taxon>Alphaproteobacteria</taxon>
        <taxon>Hyphomicrobiales</taxon>
        <taxon>Methylobacteriaceae</taxon>
        <taxon>Methylorubrum</taxon>
    </lineage>
</organism>
<evidence type="ECO:0000256" key="1">
    <source>
        <dbReference type="ARBA" id="ARBA00001911"/>
    </source>
</evidence>
<dbReference type="Pfam" id="PF16363">
    <property type="entry name" value="GDP_Man_Dehyd"/>
    <property type="match status" value="1"/>
</dbReference>
<dbReference type="Gene3D" id="3.40.50.720">
    <property type="entry name" value="NAD(P)-binding Rossmann-like Domain"/>
    <property type="match status" value="1"/>
</dbReference>
<dbReference type="AlphaFoldDB" id="A0A1S1P1K6"/>
<reference evidence="16 17" key="1">
    <citation type="submission" date="2016-10" db="EMBL/GenBank/DDBJ databases">
        <title>Draft genome sequence of Methylobacterium extorquens CP3, a seed endophyte of Crotalaria pumila with plant growth-promoting and metal tolerance properties.</title>
        <authorList>
            <person name="Sanchez-Lopez A.S."/>
            <person name="Van Hamme J.D."/>
            <person name="Thijs S."/>
            <person name="Mcammond B.M."/>
            <person name="Stevens V."/>
            <person name="Gonzalez-Chavez M.D.C."/>
            <person name="Vangronsveld J."/>
        </authorList>
    </citation>
    <scope>NUCLEOTIDE SEQUENCE [LARGE SCALE GENOMIC DNA]</scope>
    <source>
        <strain evidence="16 17">CP3</strain>
    </source>
</reference>
<keyword evidence="9" id="KW-1133">Transmembrane helix</keyword>
<dbReference type="GO" id="GO:0033320">
    <property type="term" value="P:UDP-D-xylose biosynthetic process"/>
    <property type="evidence" value="ECO:0007669"/>
    <property type="project" value="UniProtKB-UniPathway"/>
</dbReference>
<proteinExistence type="inferred from homology"/>
<keyword evidence="8" id="KW-0735">Signal-anchor</keyword>
<dbReference type="EMBL" id="MNAO01000332">
    <property type="protein sequence ID" value="OHV15151.1"/>
    <property type="molecule type" value="Genomic_DNA"/>
</dbReference>
<evidence type="ECO:0000313" key="17">
    <source>
        <dbReference type="Proteomes" id="UP000180215"/>
    </source>
</evidence>
<keyword evidence="11" id="KW-0333">Golgi apparatus</keyword>
<evidence type="ECO:0000256" key="7">
    <source>
        <dbReference type="ARBA" id="ARBA00022793"/>
    </source>
</evidence>
<evidence type="ECO:0000256" key="5">
    <source>
        <dbReference type="ARBA" id="ARBA00012290"/>
    </source>
</evidence>
<evidence type="ECO:0000256" key="8">
    <source>
        <dbReference type="ARBA" id="ARBA00022968"/>
    </source>
</evidence>
<dbReference type="SUPFAM" id="SSF51735">
    <property type="entry name" value="NAD(P)-binding Rossmann-fold domains"/>
    <property type="match status" value="1"/>
</dbReference>
<evidence type="ECO:0000256" key="11">
    <source>
        <dbReference type="ARBA" id="ARBA00023034"/>
    </source>
</evidence>
<accession>A0A1S1P1K6</accession>
<keyword evidence="10" id="KW-0520">NAD</keyword>
<sequence length="346" mass="37829">MDRQGEWVLVAGGAGFIGSHLVDALLARGARVVALDSLLTGRRDNFVHLSREPRFDFVEADITEPLPQLPRFERVFNLACAASPPHYQADPIHTMLTSVVGTLRLLERARNDGARFLQASTSEVYGDPLVHPQPEAYWGNVNPTGPRACYDEGKRASETLAFDFERGQGLEVRVARIFNTYGPRMRADDGRVVSNVICQALAEAPVTVYGDGEQTRSFCYVTDLVEGLMRLMACEAAPGGPVNLGNPREMTVAELVSLVAEMTGTRSPVVRRPLPVDDPQRRRPDIARAQALLGWSPKVALEQGLEATIAWFAGEIRAPEQPVAKPRSIGGRHLHPVEAALARQAP</sequence>
<keyword evidence="7" id="KW-0210">Decarboxylase</keyword>
<evidence type="ECO:0000256" key="6">
    <source>
        <dbReference type="ARBA" id="ARBA00022692"/>
    </source>
</evidence>
<evidence type="ECO:0000256" key="9">
    <source>
        <dbReference type="ARBA" id="ARBA00022989"/>
    </source>
</evidence>
<evidence type="ECO:0000313" key="16">
    <source>
        <dbReference type="EMBL" id="OHV15151.1"/>
    </source>
</evidence>
<dbReference type="PANTHER" id="PTHR43078">
    <property type="entry name" value="UDP-GLUCURONIC ACID DECARBOXYLASE-RELATED"/>
    <property type="match status" value="1"/>
</dbReference>
<evidence type="ECO:0000256" key="2">
    <source>
        <dbReference type="ARBA" id="ARBA00004447"/>
    </source>
</evidence>
<dbReference type="GO" id="GO:0070403">
    <property type="term" value="F:NAD+ binding"/>
    <property type="evidence" value="ECO:0007669"/>
    <property type="project" value="InterPro"/>
</dbReference>
<keyword evidence="13" id="KW-0325">Glycoprotein</keyword>
<comment type="cofactor">
    <cofactor evidence="1">
        <name>NAD(+)</name>
        <dbReference type="ChEBI" id="CHEBI:57540"/>
    </cofactor>
</comment>
<dbReference type="InterPro" id="IPR016040">
    <property type="entry name" value="NAD(P)-bd_dom"/>
</dbReference>
<keyword evidence="14" id="KW-0456">Lyase</keyword>
<evidence type="ECO:0000259" key="15">
    <source>
        <dbReference type="Pfam" id="PF16363"/>
    </source>
</evidence>
<dbReference type="GO" id="GO:0048040">
    <property type="term" value="F:UDP-glucuronate decarboxylase activity"/>
    <property type="evidence" value="ECO:0007669"/>
    <property type="project" value="UniProtKB-EC"/>
</dbReference>
<dbReference type="EC" id="4.1.1.35" evidence="5"/>
<dbReference type="UniPathway" id="UPA00796">
    <property type="reaction ID" value="UER00771"/>
</dbReference>
<evidence type="ECO:0000256" key="4">
    <source>
        <dbReference type="ARBA" id="ARBA00007505"/>
    </source>
</evidence>
<dbReference type="InterPro" id="IPR036291">
    <property type="entry name" value="NAD(P)-bd_dom_sf"/>
</dbReference>
<dbReference type="CDD" id="cd05230">
    <property type="entry name" value="UGD_SDR_e"/>
    <property type="match status" value="1"/>
</dbReference>
<dbReference type="PANTHER" id="PTHR43078:SF6">
    <property type="entry name" value="UDP-GLUCURONIC ACID DECARBOXYLASE 1"/>
    <property type="match status" value="1"/>
</dbReference>
<dbReference type="InterPro" id="IPR044516">
    <property type="entry name" value="UXS-like"/>
</dbReference>
<dbReference type="GO" id="GO:0005737">
    <property type="term" value="C:cytoplasm"/>
    <property type="evidence" value="ECO:0007669"/>
    <property type="project" value="TreeGrafter"/>
</dbReference>
<dbReference type="FunFam" id="3.40.50.720:FF:000065">
    <property type="entry name" value="UDP-glucuronic acid decarboxylase 1"/>
    <property type="match status" value="1"/>
</dbReference>
<feature type="domain" description="NAD(P)-binding" evidence="15">
    <location>
        <begin position="9"/>
        <end position="307"/>
    </location>
</feature>
<comment type="caution">
    <text evidence="16">The sequence shown here is derived from an EMBL/GenBank/DDBJ whole genome shotgun (WGS) entry which is preliminary data.</text>
</comment>
<keyword evidence="12" id="KW-0472">Membrane</keyword>
<dbReference type="Proteomes" id="UP000180215">
    <property type="component" value="Unassembled WGS sequence"/>
</dbReference>
<name>A0A1S1P1K6_METEX</name>
<keyword evidence="6" id="KW-0812">Transmembrane</keyword>
<comment type="similarity">
    <text evidence="4">Belongs to the NAD(P)-dependent epimerase/dehydratase family. UDP-glucuronic acid decarboxylase subfamily.</text>
</comment>
<evidence type="ECO:0000256" key="10">
    <source>
        <dbReference type="ARBA" id="ARBA00023027"/>
    </source>
</evidence>
<protein>
    <recommendedName>
        <fullName evidence="5">UDP-glucuronate decarboxylase</fullName>
        <ecNumber evidence="5">4.1.1.35</ecNumber>
    </recommendedName>
</protein>
<evidence type="ECO:0000256" key="14">
    <source>
        <dbReference type="ARBA" id="ARBA00023239"/>
    </source>
</evidence>
<gene>
    <name evidence="16" type="ORF">BK022_21120</name>
</gene>
<comment type="subcellular location">
    <subcellularLocation>
        <location evidence="2">Golgi apparatus</location>
        <location evidence="2">Golgi stack membrane</location>
        <topology evidence="2">Single-pass type II membrane protein</topology>
    </subcellularLocation>
</comment>
<evidence type="ECO:0000256" key="13">
    <source>
        <dbReference type="ARBA" id="ARBA00023180"/>
    </source>
</evidence>